<dbReference type="AlphaFoldDB" id="A0AA92U948"/>
<protein>
    <submittedName>
        <fullName evidence="1">Uncharacterized protein</fullName>
    </submittedName>
</protein>
<organism evidence="1 2">
    <name type="scientific">Segatella copri</name>
    <dbReference type="NCBI Taxonomy" id="165179"/>
    <lineage>
        <taxon>Bacteria</taxon>
        <taxon>Pseudomonadati</taxon>
        <taxon>Bacteroidota</taxon>
        <taxon>Bacteroidia</taxon>
        <taxon>Bacteroidales</taxon>
        <taxon>Prevotellaceae</taxon>
        <taxon>Segatella</taxon>
    </lineage>
</organism>
<dbReference type="Proteomes" id="UP000285776">
    <property type="component" value="Unassembled WGS sequence"/>
</dbReference>
<reference evidence="1 2" key="1">
    <citation type="submission" date="2018-08" db="EMBL/GenBank/DDBJ databases">
        <title>A genome reference for cultivated species of the human gut microbiota.</title>
        <authorList>
            <person name="Zou Y."/>
            <person name="Xue W."/>
            <person name="Luo G."/>
        </authorList>
    </citation>
    <scope>NUCLEOTIDE SEQUENCE [LARGE SCALE GENOMIC DNA]</scope>
    <source>
        <strain evidence="1 2">AF10-17</strain>
    </source>
</reference>
<accession>A0AA92U948</accession>
<dbReference type="NCBIfam" id="NF047558">
    <property type="entry name" value="TPR_END_plus"/>
    <property type="match status" value="1"/>
</dbReference>
<evidence type="ECO:0000313" key="2">
    <source>
        <dbReference type="Proteomes" id="UP000285776"/>
    </source>
</evidence>
<dbReference type="EMBL" id="QSAV01000060">
    <property type="protein sequence ID" value="RGW75157.1"/>
    <property type="molecule type" value="Genomic_DNA"/>
</dbReference>
<sequence length="204" mass="24565">MIKNNIQKSRRWKILMLHYYCDVRDKDNAKRILDKYFEKDLKCQLSYHSTFNDDEEVVRIVDLYAQNHSLDVQQISSKSCSLIRMGQYEKAYFFMKQYYEQAYMQREGVICINYYLALEKYKKPNDFEAKIKNKMIDGHMNYTPAEMAAAYALLNDKAKCFSYLKKVVEKHELMKFDIKEWPVFVKYHNDPNFKEITDTSNLEL</sequence>
<evidence type="ECO:0000313" key="1">
    <source>
        <dbReference type="EMBL" id="RGW75157.1"/>
    </source>
</evidence>
<dbReference type="RefSeq" id="WP_118154978.1">
    <property type="nucleotide sequence ID" value="NZ_QSAV01000060.1"/>
</dbReference>
<comment type="caution">
    <text evidence="1">The sequence shown here is derived from an EMBL/GenBank/DDBJ whole genome shotgun (WGS) entry which is preliminary data.</text>
</comment>
<name>A0AA92U948_9BACT</name>
<gene>
    <name evidence="1" type="ORF">DWV53_13685</name>
</gene>
<proteinExistence type="predicted"/>